<gene>
    <name evidence="2" type="ORF">AJ80_04200</name>
</gene>
<dbReference type="EMBL" id="PDNA01000052">
    <property type="protein sequence ID" value="PGH19122.1"/>
    <property type="molecule type" value="Genomic_DNA"/>
</dbReference>
<feature type="compositionally biased region" description="Basic and acidic residues" evidence="1">
    <location>
        <begin position="17"/>
        <end position="31"/>
    </location>
</feature>
<evidence type="ECO:0000256" key="1">
    <source>
        <dbReference type="SAM" id="MobiDB-lite"/>
    </source>
</evidence>
<evidence type="ECO:0000313" key="2">
    <source>
        <dbReference type="EMBL" id="PGH19122.1"/>
    </source>
</evidence>
<protein>
    <submittedName>
        <fullName evidence="2">Uncharacterized protein</fullName>
    </submittedName>
</protein>
<proteinExistence type="predicted"/>
<accession>A0A2B7YE19</accession>
<dbReference type="AlphaFoldDB" id="A0A2B7YE19"/>
<dbReference type="STRING" id="1447883.A0A2B7YE19"/>
<feature type="region of interest" description="Disordered" evidence="1">
    <location>
        <begin position="1"/>
        <end position="33"/>
    </location>
</feature>
<comment type="caution">
    <text evidence="2">The sequence shown here is derived from an EMBL/GenBank/DDBJ whole genome shotgun (WGS) entry which is preliminary data.</text>
</comment>
<keyword evidence="3" id="KW-1185">Reference proteome</keyword>
<reference evidence="2 3" key="1">
    <citation type="submission" date="2017-10" db="EMBL/GenBank/DDBJ databases">
        <title>Comparative genomics in systemic dimorphic fungi from Ajellomycetaceae.</title>
        <authorList>
            <person name="Munoz J.F."/>
            <person name="Mcewen J.G."/>
            <person name="Clay O.K."/>
            <person name="Cuomo C.A."/>
        </authorList>
    </citation>
    <scope>NUCLEOTIDE SEQUENCE [LARGE SCALE GENOMIC DNA]</scope>
    <source>
        <strain evidence="2 3">UAMH7299</strain>
    </source>
</reference>
<name>A0A2B7YE19_POLH7</name>
<evidence type="ECO:0000313" key="3">
    <source>
        <dbReference type="Proteomes" id="UP000224634"/>
    </source>
</evidence>
<dbReference type="Proteomes" id="UP000224634">
    <property type="component" value="Unassembled WGS sequence"/>
</dbReference>
<organism evidence="2 3">
    <name type="scientific">Polytolypa hystricis (strain UAMH7299)</name>
    <dbReference type="NCBI Taxonomy" id="1447883"/>
    <lineage>
        <taxon>Eukaryota</taxon>
        <taxon>Fungi</taxon>
        <taxon>Dikarya</taxon>
        <taxon>Ascomycota</taxon>
        <taxon>Pezizomycotina</taxon>
        <taxon>Eurotiomycetes</taxon>
        <taxon>Eurotiomycetidae</taxon>
        <taxon>Onygenales</taxon>
        <taxon>Onygenales incertae sedis</taxon>
        <taxon>Polytolypa</taxon>
    </lineage>
</organism>
<dbReference type="Pfam" id="PF18647">
    <property type="entry name" value="Fungal_lectin_2"/>
    <property type="match status" value="1"/>
</dbReference>
<sequence>MSKVAEAREDLDDNYDNDTKDMTALDRDANHETTSASALQTLIEMHVEELSLDNPVRTSGDDFKCWQKEGRQNYAKADRLNETYYDTYGREVKPLEGERNWRDKETSEERTFSIQLSNGAGVYRRDECLDAFKPWWMSRSTPTQAASTGSVSNGQP</sequence>